<keyword evidence="3" id="KW-0560">Oxidoreductase</keyword>
<dbReference type="InterPro" id="IPR029036">
    <property type="entry name" value="P5CR_dimer"/>
</dbReference>
<reference evidence="9" key="1">
    <citation type="journal article" date="2013" name="Genome Announc.">
        <title>Draft genome sequence of the grapevine dieback fungus Eutypa lata UCR-EL1.</title>
        <authorList>
            <person name="Blanco-Ulate B."/>
            <person name="Rolshausen P.E."/>
            <person name="Cantu D."/>
        </authorList>
    </citation>
    <scope>NUCLEOTIDE SEQUENCE [LARGE SCALE GENOMIC DNA]</scope>
    <source>
        <strain evidence="9">UCR-EL1</strain>
    </source>
</reference>
<keyword evidence="9" id="KW-1185">Reference proteome</keyword>
<evidence type="ECO:0000259" key="6">
    <source>
        <dbReference type="Pfam" id="PF03807"/>
    </source>
</evidence>
<dbReference type="Proteomes" id="UP000012174">
    <property type="component" value="Unassembled WGS sequence"/>
</dbReference>
<dbReference type="SUPFAM" id="SSF51735">
    <property type="entry name" value="NAD(P)-binding Rossmann-fold domains"/>
    <property type="match status" value="1"/>
</dbReference>
<dbReference type="InterPro" id="IPR028939">
    <property type="entry name" value="P5C_Rdtase_cat_N"/>
</dbReference>
<dbReference type="GO" id="GO:0055129">
    <property type="term" value="P:L-proline biosynthetic process"/>
    <property type="evidence" value="ECO:0007669"/>
    <property type="project" value="TreeGrafter"/>
</dbReference>
<dbReference type="Gene3D" id="3.40.50.720">
    <property type="entry name" value="NAD(P)-binding Rossmann-like Domain"/>
    <property type="match status" value="1"/>
</dbReference>
<dbReference type="STRING" id="1287681.M7ST05"/>
<dbReference type="OrthoDB" id="10263291at2759"/>
<organism evidence="8 9">
    <name type="scientific">Eutypa lata (strain UCR-EL1)</name>
    <name type="common">Grapevine dieback disease fungus</name>
    <name type="synonym">Eutypa armeniacae</name>
    <dbReference type="NCBI Taxonomy" id="1287681"/>
    <lineage>
        <taxon>Eukaryota</taxon>
        <taxon>Fungi</taxon>
        <taxon>Dikarya</taxon>
        <taxon>Ascomycota</taxon>
        <taxon>Pezizomycotina</taxon>
        <taxon>Sordariomycetes</taxon>
        <taxon>Xylariomycetidae</taxon>
        <taxon>Xylariales</taxon>
        <taxon>Diatrypaceae</taxon>
        <taxon>Eutypa</taxon>
    </lineage>
</organism>
<dbReference type="InterPro" id="IPR000304">
    <property type="entry name" value="Pyrroline-COOH_reductase"/>
</dbReference>
<dbReference type="HAMAP" id="MF_01925">
    <property type="entry name" value="P5C_reductase"/>
    <property type="match status" value="1"/>
</dbReference>
<feature type="binding site" evidence="4">
    <location>
        <begin position="12"/>
        <end position="17"/>
    </location>
    <ligand>
        <name>NADP(+)</name>
        <dbReference type="ChEBI" id="CHEBI:58349"/>
    </ligand>
</feature>
<dbReference type="InterPro" id="IPR036291">
    <property type="entry name" value="NAD(P)-bd_dom_sf"/>
</dbReference>
<feature type="domain" description="Pyrroline-5-carboxylate reductase catalytic N-terminal" evidence="6">
    <location>
        <begin position="8"/>
        <end position="115"/>
    </location>
</feature>
<dbReference type="FunFam" id="1.10.3730.10:FF:000001">
    <property type="entry name" value="Pyrroline-5-carboxylate reductase"/>
    <property type="match status" value="1"/>
</dbReference>
<dbReference type="SUPFAM" id="SSF48179">
    <property type="entry name" value="6-phosphogluconate dehydrogenase C-terminal domain-like"/>
    <property type="match status" value="1"/>
</dbReference>
<evidence type="ECO:0000256" key="5">
    <source>
        <dbReference type="SAM" id="MobiDB-lite"/>
    </source>
</evidence>
<feature type="binding site" evidence="4">
    <location>
        <position position="72"/>
    </location>
    <ligand>
        <name>NADPH</name>
        <dbReference type="ChEBI" id="CHEBI:57783"/>
    </ligand>
</feature>
<comment type="similarity">
    <text evidence="1">Belongs to the pyrroline-5-carboxylate reductase family.</text>
</comment>
<dbReference type="Pfam" id="PF14748">
    <property type="entry name" value="P5CR_dimer"/>
    <property type="match status" value="1"/>
</dbReference>
<dbReference type="PANTHER" id="PTHR11645:SF65">
    <property type="entry name" value="HYPOTHETICAL PYRROLINE-5-CARBOXYLATE REDUCTASE (EUROFUNG)"/>
    <property type="match status" value="1"/>
</dbReference>
<protein>
    <submittedName>
        <fullName evidence="8">Putative pyrroline-5-carboxylate reductase protein</fullName>
    </submittedName>
</protein>
<feature type="region of interest" description="Disordered" evidence="5">
    <location>
        <begin position="127"/>
        <end position="147"/>
    </location>
</feature>
<sequence>MGVNAQLTVAVIGCGTLGTAIAAGILDPRSKTDGISVKRLIATVGTEPSKRRVEDDLSQHSSQITVLLQQDNVRAVQEADVVLLAVKPVKRAGIFSAPGFREALRGKLVLSIMAGISTTELNRLALGDQSSSSSSSSKLPDDNNNQKPLQAIRAMPNMAAKIRSAVTLYTASEGTTAENVAVASWVFGQVGEAQEIPESSFDICAVLVGCAGSLLLLAVDGLLDAAVAEGVKRSEVQNLVVNSAIGMMRLVPAGDHPGVLREKIASPGGCSIRALLELEKQGVRSSFTSAILAAAERSKQMSSS</sequence>
<dbReference type="HOGENOM" id="CLU_042344_1_1_1"/>
<evidence type="ECO:0000313" key="8">
    <source>
        <dbReference type="EMBL" id="EMR69624.1"/>
    </source>
</evidence>
<dbReference type="InterPro" id="IPR008927">
    <property type="entry name" value="6-PGluconate_DH-like_C_sf"/>
</dbReference>
<evidence type="ECO:0000256" key="3">
    <source>
        <dbReference type="ARBA" id="ARBA00023002"/>
    </source>
</evidence>
<accession>M7ST05</accession>
<dbReference type="Pfam" id="PF03807">
    <property type="entry name" value="F420_oxidored"/>
    <property type="match status" value="1"/>
</dbReference>
<dbReference type="GO" id="GO:0004735">
    <property type="term" value="F:pyrroline-5-carboxylate reductase activity"/>
    <property type="evidence" value="ECO:0007669"/>
    <property type="project" value="InterPro"/>
</dbReference>
<dbReference type="OMA" id="HYLDMAT"/>
<dbReference type="KEGG" id="ela:UCREL1_3346"/>
<dbReference type="eggNOG" id="KOG3124">
    <property type="taxonomic scope" value="Eukaryota"/>
</dbReference>
<evidence type="ECO:0000256" key="1">
    <source>
        <dbReference type="ARBA" id="ARBA00005525"/>
    </source>
</evidence>
<evidence type="ECO:0000256" key="4">
    <source>
        <dbReference type="PIRSR" id="PIRSR000193-1"/>
    </source>
</evidence>
<evidence type="ECO:0000256" key="2">
    <source>
        <dbReference type="ARBA" id="ARBA00022857"/>
    </source>
</evidence>
<proteinExistence type="inferred from homology"/>
<gene>
    <name evidence="8" type="ORF">UCREL1_3346</name>
</gene>
<evidence type="ECO:0000313" key="9">
    <source>
        <dbReference type="Proteomes" id="UP000012174"/>
    </source>
</evidence>
<feature type="domain" description="Pyrroline-5-carboxylate reductase dimerisation" evidence="7">
    <location>
        <begin position="198"/>
        <end position="301"/>
    </location>
</feature>
<feature type="binding site" evidence="4">
    <location>
        <begin position="85"/>
        <end position="88"/>
    </location>
    <ligand>
        <name>NADP(+)</name>
        <dbReference type="ChEBI" id="CHEBI:58349"/>
    </ligand>
</feature>
<name>M7ST05_EUTLA</name>
<dbReference type="EMBL" id="KB706044">
    <property type="protein sequence ID" value="EMR69624.1"/>
    <property type="molecule type" value="Genomic_DNA"/>
</dbReference>
<dbReference type="Gene3D" id="1.10.3730.10">
    <property type="entry name" value="ProC C-terminal domain-like"/>
    <property type="match status" value="1"/>
</dbReference>
<dbReference type="PANTHER" id="PTHR11645">
    <property type="entry name" value="PYRROLINE-5-CARBOXYLATE REDUCTASE"/>
    <property type="match status" value="1"/>
</dbReference>
<keyword evidence="2 4" id="KW-0521">NADP</keyword>
<dbReference type="AlphaFoldDB" id="M7ST05"/>
<dbReference type="PIRSF" id="PIRSF000193">
    <property type="entry name" value="Pyrrol-5-carb_rd"/>
    <property type="match status" value="1"/>
</dbReference>
<evidence type="ECO:0000259" key="7">
    <source>
        <dbReference type="Pfam" id="PF14748"/>
    </source>
</evidence>